<dbReference type="AlphaFoldDB" id="A0A6J7JQ77"/>
<dbReference type="EMBL" id="CAFBNO010000002">
    <property type="protein sequence ID" value="CAB4945750.1"/>
    <property type="molecule type" value="Genomic_DNA"/>
</dbReference>
<gene>
    <name evidence="2" type="ORF">UFOPK3837_00104</name>
</gene>
<evidence type="ECO:0000256" key="1">
    <source>
        <dbReference type="SAM" id="Phobius"/>
    </source>
</evidence>
<reference evidence="2" key="1">
    <citation type="submission" date="2020-05" db="EMBL/GenBank/DDBJ databases">
        <authorList>
            <person name="Chiriac C."/>
            <person name="Salcher M."/>
            <person name="Ghai R."/>
            <person name="Kavagutti S V."/>
        </authorList>
    </citation>
    <scope>NUCLEOTIDE SEQUENCE</scope>
</reference>
<evidence type="ECO:0000313" key="2">
    <source>
        <dbReference type="EMBL" id="CAB4945750.1"/>
    </source>
</evidence>
<feature type="transmembrane region" description="Helical" evidence="1">
    <location>
        <begin position="48"/>
        <end position="71"/>
    </location>
</feature>
<keyword evidence="1" id="KW-1133">Transmembrane helix</keyword>
<proteinExistence type="predicted"/>
<sequence>MRATQKPQILIGGIFLALASLASIDNLISLPNTFDWLTNVDNTFVPATVIDIFSMIVITVSSAGLAIWAFVAKTPKVLGVPAIILIVAGPVCAIGLNLFWLTQGSPFLEAFFQTYGGPGRIAASTSVFISLIGASLVAAGAFSAKPDVASPTVTIPAAVGAFDPRTGQPIAPTGGIQSNLP</sequence>
<keyword evidence="1" id="KW-0812">Transmembrane</keyword>
<organism evidence="2">
    <name type="scientific">freshwater metagenome</name>
    <dbReference type="NCBI Taxonomy" id="449393"/>
    <lineage>
        <taxon>unclassified sequences</taxon>
        <taxon>metagenomes</taxon>
        <taxon>ecological metagenomes</taxon>
    </lineage>
</organism>
<feature type="transmembrane region" description="Helical" evidence="1">
    <location>
        <begin position="78"/>
        <end position="101"/>
    </location>
</feature>
<keyword evidence="1" id="KW-0472">Membrane</keyword>
<name>A0A6J7JQ77_9ZZZZ</name>
<protein>
    <submittedName>
        <fullName evidence="2">Unannotated protein</fullName>
    </submittedName>
</protein>
<feature type="transmembrane region" description="Helical" evidence="1">
    <location>
        <begin position="121"/>
        <end position="142"/>
    </location>
</feature>
<accession>A0A6J7JQ77</accession>